<dbReference type="Proteomes" id="UP000267606">
    <property type="component" value="Unassembled WGS sequence"/>
</dbReference>
<dbReference type="AlphaFoldDB" id="A0A183HUJ0"/>
<dbReference type="EMBL" id="UZAJ01015753">
    <property type="protein sequence ID" value="VDO74300.1"/>
    <property type="molecule type" value="Genomic_DNA"/>
</dbReference>
<evidence type="ECO:0000313" key="3">
    <source>
        <dbReference type="WBParaSite" id="OFLC_0001115201-mRNA-1"/>
    </source>
</evidence>
<gene>
    <name evidence="1" type="ORF">OFLC_LOCUS11157</name>
</gene>
<evidence type="ECO:0000313" key="1">
    <source>
        <dbReference type="EMBL" id="VDO74300.1"/>
    </source>
</evidence>
<sequence length="145" mass="16806">GIYIAEAAKRQAESYFQFEKCGQFWRIVNDRHHYGDSNLPSSILFPNLKRFSLVTVPQAINRLLQTISSANDTLLKNNASMGGRRKKRIDKLALMNGKKSTDKDDSGRSIMNNYLLYFRNQQMEKAYQVQFDQWFVPALAISIFF</sequence>
<dbReference type="STRING" id="387005.A0A183HUJ0"/>
<evidence type="ECO:0000313" key="2">
    <source>
        <dbReference type="Proteomes" id="UP000267606"/>
    </source>
</evidence>
<reference evidence="3" key="1">
    <citation type="submission" date="2016-06" db="UniProtKB">
        <authorList>
            <consortium name="WormBaseParasite"/>
        </authorList>
    </citation>
    <scope>IDENTIFICATION</scope>
</reference>
<keyword evidence="2" id="KW-1185">Reference proteome</keyword>
<reference evidence="1 2" key="2">
    <citation type="submission" date="2018-11" db="EMBL/GenBank/DDBJ databases">
        <authorList>
            <consortium name="Pathogen Informatics"/>
        </authorList>
    </citation>
    <scope>NUCLEOTIDE SEQUENCE [LARGE SCALE GENOMIC DNA]</scope>
</reference>
<organism evidence="3">
    <name type="scientific">Onchocerca flexuosa</name>
    <dbReference type="NCBI Taxonomy" id="387005"/>
    <lineage>
        <taxon>Eukaryota</taxon>
        <taxon>Metazoa</taxon>
        <taxon>Ecdysozoa</taxon>
        <taxon>Nematoda</taxon>
        <taxon>Chromadorea</taxon>
        <taxon>Rhabditida</taxon>
        <taxon>Spirurina</taxon>
        <taxon>Spiruromorpha</taxon>
        <taxon>Filarioidea</taxon>
        <taxon>Onchocercidae</taxon>
        <taxon>Onchocerca</taxon>
    </lineage>
</organism>
<proteinExistence type="predicted"/>
<name>A0A183HUJ0_9BILA</name>
<accession>A0A183HUJ0</accession>
<dbReference type="WBParaSite" id="OFLC_0001115201-mRNA-1">
    <property type="protein sequence ID" value="OFLC_0001115201-mRNA-1"/>
    <property type="gene ID" value="OFLC_0001115201"/>
</dbReference>
<protein>
    <submittedName>
        <fullName evidence="3">Transmembrane protein</fullName>
    </submittedName>
</protein>